<evidence type="ECO:0000259" key="2">
    <source>
        <dbReference type="PROSITE" id="PS50994"/>
    </source>
</evidence>
<comment type="caution">
    <text evidence="3">The sequence shown here is derived from an EMBL/GenBank/DDBJ whole genome shotgun (WGS) entry which is preliminary data.</text>
</comment>
<dbReference type="Pfam" id="PF09299">
    <property type="entry name" value="Mu-transpos_C"/>
    <property type="match status" value="1"/>
</dbReference>
<dbReference type="GeneID" id="68848915"/>
<dbReference type="InterPro" id="IPR036397">
    <property type="entry name" value="RNaseH_sf"/>
</dbReference>
<gene>
    <name evidence="3" type="ORF">SIAM614_30191</name>
</gene>
<dbReference type="Gene3D" id="3.30.420.10">
    <property type="entry name" value="Ribonuclease H-like superfamily/Ribonuclease H"/>
    <property type="match status" value="1"/>
</dbReference>
<proteinExistence type="predicted"/>
<feature type="region of interest" description="Disordered" evidence="1">
    <location>
        <begin position="497"/>
        <end position="538"/>
    </location>
</feature>
<protein>
    <submittedName>
        <fullName evidence="3">Transposase</fullName>
    </submittedName>
</protein>
<dbReference type="SUPFAM" id="SSF50610">
    <property type="entry name" value="mu transposase, C-terminal domain"/>
    <property type="match status" value="1"/>
</dbReference>
<dbReference type="Proteomes" id="UP000004848">
    <property type="component" value="Unassembled WGS sequence"/>
</dbReference>
<name>A0P059_ROSAI</name>
<dbReference type="eggNOG" id="COG2801">
    <property type="taxonomic scope" value="Bacteria"/>
</dbReference>
<dbReference type="OrthoDB" id="9814072at2"/>
<sequence length="538" mass="60643">MNDRFPDEIDEALWDEACRRADAIRSFLKRNPDGATAAEVSLLAVEMDVSQATAYRLVKLFRAGGTVLSLVDRKRGRPEGHRTLDEKREEIVGTTIKKFYLKRTRPSISQLVRDVQTNCISAGLKPPHRRTIVARLKDIDLQKRAKRRGEQTIVKATTAVPGVFKASRPLAVVQIDHTKADIFVVDEETREPLGRPWLTLAMDVCSRMVTGFYLTMEAPSRLSTSLCLLHSVFDKSAWLREREITEPWPVAGLPDMVHVDNGPDFRSRAFKRGCQDAGIAIEWRPPGEPHFGGHIERLIGTQMGRLHLLPGTTFSNPQELGEYNSKRHAALTLRELERYIALDIVGAYHQAIHSSLGRPPIAVWREHEGEIPLRLPQDRLHFWLTFLPEQERTLRPTGIHLFGLRYWSAALSADVGRSDRRLLVKYDPRDMARIFVRRPSGNFVEARYADVTLPSVTLHEAITARRSLLAKGRREVDTRAIVRTAIAQRELVDTATKKTAAARRSKASSSKSKVDDGGWGSLRGVDSSKPVPFVEDTD</sequence>
<dbReference type="PROSITE" id="PS50994">
    <property type="entry name" value="INTEGRASE"/>
    <property type="match status" value="1"/>
</dbReference>
<feature type="domain" description="Integrase catalytic" evidence="2">
    <location>
        <begin position="165"/>
        <end position="368"/>
    </location>
</feature>
<evidence type="ECO:0000313" key="3">
    <source>
        <dbReference type="EMBL" id="EAV41467.1"/>
    </source>
</evidence>
<evidence type="ECO:0000256" key="1">
    <source>
        <dbReference type="SAM" id="MobiDB-lite"/>
    </source>
</evidence>
<reference evidence="3 4" key="1">
    <citation type="submission" date="2006-05" db="EMBL/GenBank/DDBJ databases">
        <authorList>
            <person name="King G."/>
            <person name="Ferriera S."/>
            <person name="Johnson J."/>
            <person name="Kravitz S."/>
            <person name="Beeson K."/>
            <person name="Sutton G."/>
            <person name="Rogers Y.-H."/>
            <person name="Friedman R."/>
            <person name="Frazier M."/>
            <person name="Venter J.C."/>
        </authorList>
    </citation>
    <scope>NUCLEOTIDE SEQUENCE [LARGE SCALE GENOMIC DNA]</scope>
    <source>
        <strain evidence="4">ATCC 25650 / DSM 13394 / JCM 20685 / NBRC 16684 / NCIMB 2208 / IAM 12614 / B1</strain>
    </source>
</reference>
<dbReference type="GO" id="GO:0003676">
    <property type="term" value="F:nucleic acid binding"/>
    <property type="evidence" value="ECO:0007669"/>
    <property type="project" value="InterPro"/>
</dbReference>
<evidence type="ECO:0000313" key="4">
    <source>
        <dbReference type="Proteomes" id="UP000004848"/>
    </source>
</evidence>
<dbReference type="AlphaFoldDB" id="A0P059"/>
<dbReference type="EMBL" id="AAUW01000020">
    <property type="protein sequence ID" value="EAV41467.1"/>
    <property type="molecule type" value="Genomic_DNA"/>
</dbReference>
<dbReference type="InterPro" id="IPR015378">
    <property type="entry name" value="Transposase-like_Mu_C"/>
</dbReference>
<accession>A0P059</accession>
<dbReference type="InterPro" id="IPR009004">
    <property type="entry name" value="Transposase_Mu_C"/>
</dbReference>
<dbReference type="InterPro" id="IPR001584">
    <property type="entry name" value="Integrase_cat-core"/>
</dbReference>
<organism evidence="3 4">
    <name type="scientific">Roseibium aggregatum (strain ATCC 25650 / DSM 13394 / JCM 20685 / NBRC 16684 / NCIMB 2208 / IAM 12614 / B1)</name>
    <name type="common">Stappia aggregata</name>
    <dbReference type="NCBI Taxonomy" id="384765"/>
    <lineage>
        <taxon>Bacteria</taxon>
        <taxon>Pseudomonadati</taxon>
        <taxon>Pseudomonadota</taxon>
        <taxon>Alphaproteobacteria</taxon>
        <taxon>Hyphomicrobiales</taxon>
        <taxon>Stappiaceae</taxon>
        <taxon>Roseibium</taxon>
    </lineage>
</organism>
<dbReference type="GO" id="GO:0015074">
    <property type="term" value="P:DNA integration"/>
    <property type="evidence" value="ECO:0007669"/>
    <property type="project" value="InterPro"/>
</dbReference>
<dbReference type="SUPFAM" id="SSF53098">
    <property type="entry name" value="Ribonuclease H-like"/>
    <property type="match status" value="1"/>
</dbReference>
<dbReference type="InterPro" id="IPR012337">
    <property type="entry name" value="RNaseH-like_sf"/>
</dbReference>
<dbReference type="RefSeq" id="WP_006938422.1">
    <property type="nucleotide sequence ID" value="NZ_AAUW01000020.1"/>
</dbReference>